<organism evidence="1 2">
    <name type="scientific">Pediococcus acidilactici DSM 20284</name>
    <dbReference type="NCBI Taxonomy" id="862514"/>
    <lineage>
        <taxon>Bacteria</taxon>
        <taxon>Bacillati</taxon>
        <taxon>Bacillota</taxon>
        <taxon>Bacilli</taxon>
        <taxon>Lactobacillales</taxon>
        <taxon>Lactobacillaceae</taxon>
        <taxon>Pediococcus</taxon>
        <taxon>Pediococcus acidilactici group</taxon>
    </lineage>
</organism>
<dbReference type="Proteomes" id="UP000004470">
    <property type="component" value="Unassembled WGS sequence"/>
</dbReference>
<protein>
    <submittedName>
        <fullName evidence="1">Uncharacterized protein</fullName>
    </submittedName>
</protein>
<dbReference type="EMBL" id="AEEG01000004">
    <property type="protein sequence ID" value="EFL95538.1"/>
    <property type="molecule type" value="Genomic_DNA"/>
</dbReference>
<comment type="caution">
    <text evidence="1">The sequence shown here is derived from an EMBL/GenBank/DDBJ whole genome shotgun (WGS) entry which is preliminary data.</text>
</comment>
<evidence type="ECO:0000313" key="2">
    <source>
        <dbReference type="Proteomes" id="UP000004470"/>
    </source>
</evidence>
<reference evidence="1" key="1">
    <citation type="submission" date="2010-07" db="EMBL/GenBank/DDBJ databases">
        <authorList>
            <person name="Muzny D."/>
            <person name="Qin X."/>
            <person name="Deng J."/>
            <person name="Jiang H."/>
            <person name="Liu Y."/>
            <person name="Qu J."/>
            <person name="Song X.-Z."/>
            <person name="Zhang L."/>
            <person name="Thornton R."/>
            <person name="Coyle M."/>
            <person name="Francisco L."/>
            <person name="Jackson L."/>
            <person name="Javaid M."/>
            <person name="Korchina V."/>
            <person name="Kovar C."/>
            <person name="Mata R."/>
            <person name="Mathew T."/>
            <person name="Ngo R."/>
            <person name="Nguyen L."/>
            <person name="Nguyen N."/>
            <person name="Okwuonu G."/>
            <person name="Ongeri F."/>
            <person name="Pham C."/>
            <person name="Simmons D."/>
            <person name="Wilczek-Boney K."/>
            <person name="Hale W."/>
            <person name="Jakkamsetti A."/>
            <person name="Pham P."/>
            <person name="Ruth R."/>
            <person name="San Lucas F."/>
            <person name="Warren J."/>
            <person name="Zhang J."/>
            <person name="Zhao Z."/>
            <person name="Zhou C."/>
            <person name="Zhu D."/>
            <person name="Lee S."/>
            <person name="Bess C."/>
            <person name="Blankenburg K."/>
            <person name="Forbes L."/>
            <person name="Fu Q."/>
            <person name="Gubbala S."/>
            <person name="Hirani K."/>
            <person name="Jayaseelan J.C."/>
            <person name="Lara F."/>
            <person name="Munidasa M."/>
            <person name="Palculict T."/>
            <person name="Patil S."/>
            <person name="Pu L.-L."/>
            <person name="Saada N."/>
            <person name="Tang L."/>
            <person name="Weissenberger G."/>
            <person name="Zhu Y."/>
            <person name="Hemphill L."/>
            <person name="Shang Y."/>
            <person name="Youmans B."/>
            <person name="Ayvaz T."/>
            <person name="Ross M."/>
            <person name="Santibanez J."/>
            <person name="Aqrawi P."/>
            <person name="Gross S."/>
            <person name="Joshi V."/>
            <person name="Fowler G."/>
            <person name="Nazareth L."/>
            <person name="Reid J."/>
            <person name="Worley K."/>
            <person name="Petrosino J."/>
            <person name="Highlander S."/>
            <person name="Gibbs R."/>
        </authorList>
    </citation>
    <scope>NUCLEOTIDE SEQUENCE [LARGE SCALE GENOMIC DNA]</scope>
    <source>
        <strain evidence="1">DSM 20284</strain>
    </source>
</reference>
<dbReference type="AlphaFoldDB" id="E0NG52"/>
<sequence length="44" mass="5123">MKFKKHQQLIIALFLPILKKYDNAGVFLIIRGTSFNSDFYACND</sequence>
<gene>
    <name evidence="1" type="ORF">HMPREF0623_1275</name>
</gene>
<evidence type="ECO:0000313" key="1">
    <source>
        <dbReference type="EMBL" id="EFL95538.1"/>
    </source>
</evidence>
<name>E0NG52_PEDAC</name>
<accession>E0NG52</accession>
<keyword evidence="2" id="KW-1185">Reference proteome</keyword>
<proteinExistence type="predicted"/>
<dbReference type="HOGENOM" id="CLU_3219801_0_0_9"/>